<evidence type="ECO:0000256" key="1">
    <source>
        <dbReference type="ARBA" id="ARBA00022737"/>
    </source>
</evidence>
<dbReference type="OrthoDB" id="2802531at2759"/>
<proteinExistence type="predicted"/>
<dbReference type="Pfam" id="PF24883">
    <property type="entry name" value="NPHP3_N"/>
    <property type="match status" value="1"/>
</dbReference>
<name>A0A2H3JA59_WOLCO</name>
<dbReference type="STRING" id="742152.A0A2H3JA59"/>
<dbReference type="Proteomes" id="UP000218811">
    <property type="component" value="Unassembled WGS sequence"/>
</dbReference>
<protein>
    <recommendedName>
        <fullName evidence="2">Nephrocystin 3-like N-terminal domain-containing protein</fullName>
    </recommendedName>
</protein>
<dbReference type="OMA" id="LANHIPF"/>
<sequence>MSTLGRVLNMIMRGTMIKRHRTLSMLTKSHYLPGTRAELLGTLEEWAADEGEQASILILSGAAGTGKSTIAHELARRLDVKGHLGASFFFVRGDADLSCIAYVFPTIAYQLALSQPHMHSHIIDACRDPSFRTQDHDIEHQLDHGIIYPLSSVSEHPYSVVVIVDALDECTDPELERIPRMLHLLGKRLRLLAYPLACLAYDAS</sequence>
<keyword evidence="1" id="KW-0677">Repeat</keyword>
<dbReference type="Gene3D" id="3.40.50.300">
    <property type="entry name" value="P-loop containing nucleotide triphosphate hydrolases"/>
    <property type="match status" value="1"/>
</dbReference>
<dbReference type="EMBL" id="KB467832">
    <property type="protein sequence ID" value="PCH34558.1"/>
    <property type="molecule type" value="Genomic_DNA"/>
</dbReference>
<accession>A0A2H3JA59</accession>
<organism evidence="3 4">
    <name type="scientific">Wolfiporia cocos (strain MD-104)</name>
    <name type="common">Brown rot fungus</name>
    <dbReference type="NCBI Taxonomy" id="742152"/>
    <lineage>
        <taxon>Eukaryota</taxon>
        <taxon>Fungi</taxon>
        <taxon>Dikarya</taxon>
        <taxon>Basidiomycota</taxon>
        <taxon>Agaricomycotina</taxon>
        <taxon>Agaricomycetes</taxon>
        <taxon>Polyporales</taxon>
        <taxon>Phaeolaceae</taxon>
        <taxon>Wolfiporia</taxon>
    </lineage>
</organism>
<keyword evidence="4" id="KW-1185">Reference proteome</keyword>
<evidence type="ECO:0000313" key="3">
    <source>
        <dbReference type="EMBL" id="PCH34558.1"/>
    </source>
</evidence>
<dbReference type="SUPFAM" id="SSF52540">
    <property type="entry name" value="P-loop containing nucleoside triphosphate hydrolases"/>
    <property type="match status" value="1"/>
</dbReference>
<feature type="domain" description="Nephrocystin 3-like N-terminal" evidence="2">
    <location>
        <begin position="43"/>
        <end position="183"/>
    </location>
</feature>
<dbReference type="InterPro" id="IPR056884">
    <property type="entry name" value="NPHP3-like_N"/>
</dbReference>
<dbReference type="InterPro" id="IPR027417">
    <property type="entry name" value="P-loop_NTPase"/>
</dbReference>
<evidence type="ECO:0000313" key="4">
    <source>
        <dbReference type="Proteomes" id="UP000218811"/>
    </source>
</evidence>
<dbReference type="PANTHER" id="PTHR10039">
    <property type="entry name" value="AMELOGENIN"/>
    <property type="match status" value="1"/>
</dbReference>
<dbReference type="AlphaFoldDB" id="A0A2H3JA59"/>
<reference evidence="3 4" key="1">
    <citation type="journal article" date="2012" name="Science">
        <title>The Paleozoic origin of enzymatic lignin decomposition reconstructed from 31 fungal genomes.</title>
        <authorList>
            <person name="Floudas D."/>
            <person name="Binder M."/>
            <person name="Riley R."/>
            <person name="Barry K."/>
            <person name="Blanchette R.A."/>
            <person name="Henrissat B."/>
            <person name="Martinez A.T."/>
            <person name="Otillar R."/>
            <person name="Spatafora J.W."/>
            <person name="Yadav J.S."/>
            <person name="Aerts A."/>
            <person name="Benoit I."/>
            <person name="Boyd A."/>
            <person name="Carlson A."/>
            <person name="Copeland A."/>
            <person name="Coutinho P.M."/>
            <person name="de Vries R.P."/>
            <person name="Ferreira P."/>
            <person name="Findley K."/>
            <person name="Foster B."/>
            <person name="Gaskell J."/>
            <person name="Glotzer D."/>
            <person name="Gorecki P."/>
            <person name="Heitman J."/>
            <person name="Hesse C."/>
            <person name="Hori C."/>
            <person name="Igarashi K."/>
            <person name="Jurgens J.A."/>
            <person name="Kallen N."/>
            <person name="Kersten P."/>
            <person name="Kohler A."/>
            <person name="Kuees U."/>
            <person name="Kumar T.K.A."/>
            <person name="Kuo A."/>
            <person name="LaButti K."/>
            <person name="Larrondo L.F."/>
            <person name="Lindquist E."/>
            <person name="Ling A."/>
            <person name="Lombard V."/>
            <person name="Lucas S."/>
            <person name="Lundell T."/>
            <person name="Martin R."/>
            <person name="McLaughlin D.J."/>
            <person name="Morgenstern I."/>
            <person name="Morin E."/>
            <person name="Murat C."/>
            <person name="Nagy L.G."/>
            <person name="Nolan M."/>
            <person name="Ohm R.A."/>
            <person name="Patyshakuliyeva A."/>
            <person name="Rokas A."/>
            <person name="Ruiz-Duenas F.J."/>
            <person name="Sabat G."/>
            <person name="Salamov A."/>
            <person name="Samejima M."/>
            <person name="Schmutz J."/>
            <person name="Slot J.C."/>
            <person name="St John F."/>
            <person name="Stenlid J."/>
            <person name="Sun H."/>
            <person name="Sun S."/>
            <person name="Syed K."/>
            <person name="Tsang A."/>
            <person name="Wiebenga A."/>
            <person name="Young D."/>
            <person name="Pisabarro A."/>
            <person name="Eastwood D.C."/>
            <person name="Martin F."/>
            <person name="Cullen D."/>
            <person name="Grigoriev I.V."/>
            <person name="Hibbett D.S."/>
        </authorList>
    </citation>
    <scope>NUCLEOTIDE SEQUENCE [LARGE SCALE GENOMIC DNA]</scope>
    <source>
        <strain evidence="3 4">MD-104</strain>
    </source>
</reference>
<gene>
    <name evidence="3" type="ORF">WOLCODRAFT_155219</name>
</gene>
<evidence type="ECO:0000259" key="2">
    <source>
        <dbReference type="Pfam" id="PF24883"/>
    </source>
</evidence>
<dbReference type="PANTHER" id="PTHR10039:SF17">
    <property type="entry name" value="FUNGAL STAND N-TERMINAL GOODBYE DOMAIN-CONTAINING PROTEIN-RELATED"/>
    <property type="match status" value="1"/>
</dbReference>